<protein>
    <recommendedName>
        <fullName evidence="4">DoxX family protein</fullName>
    </recommendedName>
</protein>
<keyword evidence="1" id="KW-0472">Membrane</keyword>
<sequence length="152" mass="16893">MGLGRGDTEPLRGQRVVGAPGMVEAPRRRMRWRLLLVWLLRLLSIAWLAKGLMAWAVIFGIGTEGQLPFEEQLLSSQAITVYFAVIDLVAAVGLWLTSTWGGVLWLLAAVSQLLLGFFFPRLLPITPYLIGTYVALMVAYFLATWAAENEET</sequence>
<evidence type="ECO:0000313" key="3">
    <source>
        <dbReference type="Proteomes" id="UP000255207"/>
    </source>
</evidence>
<dbReference type="InterPro" id="IPR046161">
    <property type="entry name" value="DUF6163"/>
</dbReference>
<comment type="caution">
    <text evidence="2">The sequence shown here is derived from an EMBL/GenBank/DDBJ whole genome shotgun (WGS) entry which is preliminary data.</text>
</comment>
<feature type="transmembrane region" description="Helical" evidence="1">
    <location>
        <begin position="35"/>
        <end position="58"/>
    </location>
</feature>
<keyword evidence="1" id="KW-1133">Transmembrane helix</keyword>
<feature type="transmembrane region" description="Helical" evidence="1">
    <location>
        <begin position="128"/>
        <end position="147"/>
    </location>
</feature>
<accession>A0A370L5S6</accession>
<evidence type="ECO:0000256" key="1">
    <source>
        <dbReference type="SAM" id="Phobius"/>
    </source>
</evidence>
<dbReference type="RefSeq" id="WP_114829728.1">
    <property type="nucleotide sequence ID" value="NZ_QQTO01000033.1"/>
</dbReference>
<dbReference type="OrthoDB" id="7843623at2"/>
<evidence type="ECO:0000313" key="2">
    <source>
        <dbReference type="EMBL" id="RDJ24632.1"/>
    </source>
</evidence>
<gene>
    <name evidence="2" type="ORF">DWE98_13195</name>
</gene>
<dbReference type="AlphaFoldDB" id="A0A370L5S6"/>
<dbReference type="EMBL" id="QQTP01000006">
    <property type="protein sequence ID" value="RDJ24632.1"/>
    <property type="molecule type" value="Genomic_DNA"/>
</dbReference>
<keyword evidence="1" id="KW-0812">Transmembrane</keyword>
<organism evidence="2 3">
    <name type="scientific">Bosea caraganae</name>
    <dbReference type="NCBI Taxonomy" id="2763117"/>
    <lineage>
        <taxon>Bacteria</taxon>
        <taxon>Pseudomonadati</taxon>
        <taxon>Pseudomonadota</taxon>
        <taxon>Alphaproteobacteria</taxon>
        <taxon>Hyphomicrobiales</taxon>
        <taxon>Boseaceae</taxon>
        <taxon>Bosea</taxon>
    </lineage>
</organism>
<proteinExistence type="predicted"/>
<keyword evidence="3" id="KW-1185">Reference proteome</keyword>
<feature type="transmembrane region" description="Helical" evidence="1">
    <location>
        <begin position="78"/>
        <end position="96"/>
    </location>
</feature>
<feature type="transmembrane region" description="Helical" evidence="1">
    <location>
        <begin position="103"/>
        <end position="122"/>
    </location>
</feature>
<name>A0A370L5S6_9HYPH</name>
<evidence type="ECO:0008006" key="4">
    <source>
        <dbReference type="Google" id="ProtNLM"/>
    </source>
</evidence>
<dbReference type="Proteomes" id="UP000255207">
    <property type="component" value="Unassembled WGS sequence"/>
</dbReference>
<dbReference type="Pfam" id="PF19660">
    <property type="entry name" value="DUF6163"/>
    <property type="match status" value="1"/>
</dbReference>
<reference evidence="3" key="1">
    <citation type="submission" date="2018-07" db="EMBL/GenBank/DDBJ databases">
        <authorList>
            <person name="Safronova V.I."/>
            <person name="Chirak E.R."/>
            <person name="Sazanova A.L."/>
        </authorList>
    </citation>
    <scope>NUCLEOTIDE SEQUENCE [LARGE SCALE GENOMIC DNA]</scope>
    <source>
        <strain evidence="3">RCAM04685</strain>
    </source>
</reference>